<evidence type="ECO:0000313" key="2">
    <source>
        <dbReference type="EMBL" id="KKS86485.1"/>
    </source>
</evidence>
<proteinExistence type="predicted"/>
<gene>
    <name evidence="2" type="ORF">UV61_C0009G0012</name>
</gene>
<dbReference type="Proteomes" id="UP000034050">
    <property type="component" value="Unassembled WGS sequence"/>
</dbReference>
<evidence type="ECO:0000313" key="3">
    <source>
        <dbReference type="Proteomes" id="UP000034050"/>
    </source>
</evidence>
<dbReference type="Gene3D" id="3.40.50.1010">
    <property type="entry name" value="5'-nuclease"/>
    <property type="match status" value="1"/>
</dbReference>
<sequence>MKITLDSMLFIYLFEADERYLSQVNTLFERVEKGEDEAIISMITPLEVLSAPKLEGSAHLAAFENFFQKTPHLILVPVNWEVMQEAAKLRRKYQHLRTPDSIQIATALVGGSERFVTGDVGLSQLSPPPLPISQLEKN</sequence>
<dbReference type="SUPFAM" id="SSF88723">
    <property type="entry name" value="PIN domain-like"/>
    <property type="match status" value="1"/>
</dbReference>
<evidence type="ECO:0000259" key="1">
    <source>
        <dbReference type="Pfam" id="PF01850"/>
    </source>
</evidence>
<dbReference type="EMBL" id="LCFD01000009">
    <property type="protein sequence ID" value="KKS86485.1"/>
    <property type="molecule type" value="Genomic_DNA"/>
</dbReference>
<dbReference type="AlphaFoldDB" id="A0A0G1CKY7"/>
<dbReference type="InterPro" id="IPR029060">
    <property type="entry name" value="PIN-like_dom_sf"/>
</dbReference>
<comment type="caution">
    <text evidence="2">The sequence shown here is derived from an EMBL/GenBank/DDBJ whole genome shotgun (WGS) entry which is preliminary data.</text>
</comment>
<reference evidence="2 3" key="1">
    <citation type="journal article" date="2015" name="Nature">
        <title>rRNA introns, odd ribosomes, and small enigmatic genomes across a large radiation of phyla.</title>
        <authorList>
            <person name="Brown C.T."/>
            <person name="Hug L.A."/>
            <person name="Thomas B.C."/>
            <person name="Sharon I."/>
            <person name="Castelle C.J."/>
            <person name="Singh A."/>
            <person name="Wilkins M.J."/>
            <person name="Williams K.H."/>
            <person name="Banfield J.F."/>
        </authorList>
    </citation>
    <scope>NUCLEOTIDE SEQUENCE [LARGE SCALE GENOMIC DNA]</scope>
</reference>
<name>A0A0G1CKY7_9BACT</name>
<accession>A0A0G1CKY7</accession>
<dbReference type="Pfam" id="PF01850">
    <property type="entry name" value="PIN"/>
    <property type="match status" value="1"/>
</dbReference>
<protein>
    <submittedName>
        <fullName evidence="2">Q3M7V5 PilT like protein</fullName>
    </submittedName>
</protein>
<organism evidence="2 3">
    <name type="scientific">Candidatus Gottesmanbacteria bacterium GW2011_GWB1_43_11</name>
    <dbReference type="NCBI Taxonomy" id="1618446"/>
    <lineage>
        <taxon>Bacteria</taxon>
        <taxon>Candidatus Gottesmaniibacteriota</taxon>
    </lineage>
</organism>
<dbReference type="InterPro" id="IPR002716">
    <property type="entry name" value="PIN_dom"/>
</dbReference>
<feature type="domain" description="PIN" evidence="1">
    <location>
        <begin position="4"/>
        <end position="124"/>
    </location>
</feature>
<dbReference type="CDD" id="cd09874">
    <property type="entry name" value="PIN_MT3492-like"/>
    <property type="match status" value="1"/>
</dbReference>
<dbReference type="STRING" id="1618446.UV61_C0009G0012"/>